<dbReference type="InParanoid" id="G3ILZ9"/>
<evidence type="ECO:0000313" key="2">
    <source>
        <dbReference type="Proteomes" id="UP000001075"/>
    </source>
</evidence>
<protein>
    <submittedName>
        <fullName evidence="1">Uncharacterized protein</fullName>
    </submittedName>
</protein>
<reference evidence="2" key="1">
    <citation type="journal article" date="2011" name="Nat. Biotechnol.">
        <title>The genomic sequence of the Chinese hamster ovary (CHO)-K1 cell line.</title>
        <authorList>
            <person name="Xu X."/>
            <person name="Nagarajan H."/>
            <person name="Lewis N.E."/>
            <person name="Pan S."/>
            <person name="Cai Z."/>
            <person name="Liu X."/>
            <person name="Chen W."/>
            <person name="Xie M."/>
            <person name="Wang W."/>
            <person name="Hammond S."/>
            <person name="Andersen M.R."/>
            <person name="Neff N."/>
            <person name="Passarelli B."/>
            <person name="Koh W."/>
            <person name="Fan H.C."/>
            <person name="Wang J."/>
            <person name="Gui Y."/>
            <person name="Lee K.H."/>
            <person name="Betenbaugh M.J."/>
            <person name="Quake S.R."/>
            <person name="Famili I."/>
            <person name="Palsson B.O."/>
            <person name="Wang J."/>
        </authorList>
    </citation>
    <scope>NUCLEOTIDE SEQUENCE [LARGE SCALE GENOMIC DNA]</scope>
    <source>
        <strain evidence="2">CHO K1 cell line</strain>
    </source>
</reference>
<sequence>MEDLKALLHSDILPPKKPHLLITPLPIGQAVKHVSLQGLYLFKPQNINRKDDVNCLEIIVFDHLRSKGKLDKHLYGSNRAPSCGLAESLCEHFWYQSNRCEGHPLNPISYLINSIFLGHNQSVHFDSDRFIVLFPFVIKILIELR</sequence>
<evidence type="ECO:0000313" key="1">
    <source>
        <dbReference type="EMBL" id="EGW14711.1"/>
    </source>
</evidence>
<name>G3ILZ9_CRIGR</name>
<proteinExistence type="predicted"/>
<dbReference type="AlphaFoldDB" id="G3ILZ9"/>
<dbReference type="Proteomes" id="UP000001075">
    <property type="component" value="Unassembled WGS sequence"/>
</dbReference>
<dbReference type="EMBL" id="JH004370">
    <property type="protein sequence ID" value="EGW14711.1"/>
    <property type="molecule type" value="Genomic_DNA"/>
</dbReference>
<organism evidence="1 2">
    <name type="scientific">Cricetulus griseus</name>
    <name type="common">Chinese hamster</name>
    <name type="synonym">Cricetulus barabensis griseus</name>
    <dbReference type="NCBI Taxonomy" id="10029"/>
    <lineage>
        <taxon>Eukaryota</taxon>
        <taxon>Metazoa</taxon>
        <taxon>Chordata</taxon>
        <taxon>Craniata</taxon>
        <taxon>Vertebrata</taxon>
        <taxon>Euteleostomi</taxon>
        <taxon>Mammalia</taxon>
        <taxon>Eutheria</taxon>
        <taxon>Euarchontoglires</taxon>
        <taxon>Glires</taxon>
        <taxon>Rodentia</taxon>
        <taxon>Myomorpha</taxon>
        <taxon>Muroidea</taxon>
        <taxon>Cricetidae</taxon>
        <taxon>Cricetinae</taxon>
        <taxon>Cricetulus</taxon>
    </lineage>
</organism>
<accession>G3ILZ9</accession>
<gene>
    <name evidence="1" type="ORF">I79_024926</name>
</gene>